<organism evidence="2 3">
    <name type="scientific">Forsythia ovata</name>
    <dbReference type="NCBI Taxonomy" id="205694"/>
    <lineage>
        <taxon>Eukaryota</taxon>
        <taxon>Viridiplantae</taxon>
        <taxon>Streptophyta</taxon>
        <taxon>Embryophyta</taxon>
        <taxon>Tracheophyta</taxon>
        <taxon>Spermatophyta</taxon>
        <taxon>Magnoliopsida</taxon>
        <taxon>eudicotyledons</taxon>
        <taxon>Gunneridae</taxon>
        <taxon>Pentapetalae</taxon>
        <taxon>asterids</taxon>
        <taxon>lamiids</taxon>
        <taxon>Lamiales</taxon>
        <taxon>Oleaceae</taxon>
        <taxon>Forsythieae</taxon>
        <taxon>Forsythia</taxon>
    </lineage>
</organism>
<evidence type="ECO:0000313" key="3">
    <source>
        <dbReference type="Proteomes" id="UP001604277"/>
    </source>
</evidence>
<sequence length="176" mass="20611">MGVKCNNVRNTNNLGCRWGKIQGAVIKFHRFYERLERHLQSGTSPEDMKREAMRMYEDYYNGKSFKYNHCWEIMIKNPKWCSKRLTKTNGSSKQKVDNNISPTIDEPFSNLGDDFMAFEGINSNGAMHPQGRKGCKEKKRRLNDEKGVVDALNKLQCTLEKQIIVNRKELEMKRDR</sequence>
<dbReference type="InterPro" id="IPR029466">
    <property type="entry name" value="NAM-associated_C"/>
</dbReference>
<dbReference type="Pfam" id="PF14303">
    <property type="entry name" value="NAM-associated"/>
    <property type="match status" value="1"/>
</dbReference>
<dbReference type="AlphaFoldDB" id="A0ABD1VDQ8"/>
<dbReference type="PANTHER" id="PTHR45023:SF4">
    <property type="entry name" value="GLYCINE-RICH PROTEIN-RELATED"/>
    <property type="match status" value="1"/>
</dbReference>
<keyword evidence="3" id="KW-1185">Reference proteome</keyword>
<dbReference type="PANTHER" id="PTHR45023">
    <property type="match status" value="1"/>
</dbReference>
<protein>
    <submittedName>
        <fullName evidence="2">Glutathione S-transferase T2-like</fullName>
    </submittedName>
</protein>
<accession>A0ABD1VDQ8</accession>
<name>A0ABD1VDQ8_9LAMI</name>
<evidence type="ECO:0000313" key="2">
    <source>
        <dbReference type="EMBL" id="KAL2535485.1"/>
    </source>
</evidence>
<dbReference type="EMBL" id="JBFOLJ010000005">
    <property type="protein sequence ID" value="KAL2535485.1"/>
    <property type="molecule type" value="Genomic_DNA"/>
</dbReference>
<feature type="domain" description="No apical meristem-associated C-terminal" evidence="1">
    <location>
        <begin position="63"/>
        <end position="162"/>
    </location>
</feature>
<evidence type="ECO:0000259" key="1">
    <source>
        <dbReference type="Pfam" id="PF14303"/>
    </source>
</evidence>
<comment type="caution">
    <text evidence="2">The sequence shown here is derived from an EMBL/GenBank/DDBJ whole genome shotgun (WGS) entry which is preliminary data.</text>
</comment>
<gene>
    <name evidence="2" type="ORF">Fot_16876</name>
</gene>
<proteinExistence type="predicted"/>
<dbReference type="Proteomes" id="UP001604277">
    <property type="component" value="Unassembled WGS sequence"/>
</dbReference>
<reference evidence="3" key="1">
    <citation type="submission" date="2024-07" db="EMBL/GenBank/DDBJ databases">
        <title>Two chromosome-level genome assemblies of Korean endemic species Abeliophyllum distichum and Forsythia ovata (Oleaceae).</title>
        <authorList>
            <person name="Jang H."/>
        </authorList>
    </citation>
    <scope>NUCLEOTIDE SEQUENCE [LARGE SCALE GENOMIC DNA]</scope>
</reference>